<evidence type="ECO:0000256" key="3">
    <source>
        <dbReference type="ARBA" id="ARBA00022989"/>
    </source>
</evidence>
<dbReference type="AlphaFoldDB" id="A0AAV2TUW6"/>
<dbReference type="InterPro" id="IPR053219">
    <property type="entry name" value="GPCR_Dmsr-1"/>
</dbReference>
<dbReference type="PANTHER" id="PTHR46273:SF4">
    <property type="entry name" value="AT19640P"/>
    <property type="match status" value="1"/>
</dbReference>
<comment type="caution">
    <text evidence="7">The sequence shown here is derived from an EMBL/GenBank/DDBJ whole genome shotgun (WGS) entry which is preliminary data.</text>
</comment>
<dbReference type="GO" id="GO:0008528">
    <property type="term" value="F:G protein-coupled peptide receptor activity"/>
    <property type="evidence" value="ECO:0007669"/>
    <property type="project" value="InterPro"/>
</dbReference>
<dbReference type="Proteomes" id="UP001497525">
    <property type="component" value="Unassembled WGS sequence"/>
</dbReference>
<keyword evidence="3 5" id="KW-1133">Transmembrane helix</keyword>
<proteinExistence type="predicted"/>
<feature type="transmembrane region" description="Helical" evidence="5">
    <location>
        <begin position="137"/>
        <end position="158"/>
    </location>
</feature>
<evidence type="ECO:0000256" key="2">
    <source>
        <dbReference type="ARBA" id="ARBA00022692"/>
    </source>
</evidence>
<dbReference type="EMBL" id="CAXLJL010000745">
    <property type="protein sequence ID" value="CAL5140592.1"/>
    <property type="molecule type" value="Genomic_DNA"/>
</dbReference>
<gene>
    <name evidence="7" type="ORF">CDAUBV1_LOCUS15900</name>
</gene>
<evidence type="ECO:0000313" key="7">
    <source>
        <dbReference type="EMBL" id="CAL5140592.1"/>
    </source>
</evidence>
<dbReference type="GO" id="GO:0005886">
    <property type="term" value="C:plasma membrane"/>
    <property type="evidence" value="ECO:0007669"/>
    <property type="project" value="TreeGrafter"/>
</dbReference>
<feature type="transmembrane region" description="Helical" evidence="5">
    <location>
        <begin position="43"/>
        <end position="69"/>
    </location>
</feature>
<evidence type="ECO:0000259" key="6">
    <source>
        <dbReference type="PROSITE" id="PS50262"/>
    </source>
</evidence>
<evidence type="ECO:0000256" key="4">
    <source>
        <dbReference type="ARBA" id="ARBA00023136"/>
    </source>
</evidence>
<dbReference type="InterPro" id="IPR019427">
    <property type="entry name" value="7TM_GPCR_serpentine_rcpt_Srw"/>
</dbReference>
<protein>
    <recommendedName>
        <fullName evidence="6">G-protein coupled receptors family 1 profile domain-containing protein</fullName>
    </recommendedName>
</protein>
<feature type="transmembrane region" description="Helical" evidence="5">
    <location>
        <begin position="178"/>
        <end position="197"/>
    </location>
</feature>
<dbReference type="SUPFAM" id="SSF81321">
    <property type="entry name" value="Family A G protein-coupled receptor-like"/>
    <property type="match status" value="1"/>
</dbReference>
<keyword evidence="4 5" id="KW-0472">Membrane</keyword>
<dbReference type="PANTHER" id="PTHR46273">
    <property type="entry name" value="MYOSUPPRESSIN RECEPTOR 1, ISOFORM B-RELATED"/>
    <property type="match status" value="1"/>
</dbReference>
<sequence length="214" mass="24395">MLPYIMGHQVVELTEIENGRSGELNGTILYQVDYVQDNLRRAVVFWTSAVLIKALPILIMTAMSVALIISIRQSEKRYRSLQPDKKEKRHLKFTQVPNVQSQNGDSDTPVCQKRHLPKSSIHNAYISSGRNANQTTYMLLAIIILYIITYLPQSAMLLANEFLGGCFRDFVYARLGDLLDFLTLVNNGLNFLLYCSMSRQFRETFLSLFCAKSS</sequence>
<reference evidence="7" key="1">
    <citation type="submission" date="2024-06" db="EMBL/GenBank/DDBJ databases">
        <authorList>
            <person name="Liu X."/>
            <person name="Lenzi L."/>
            <person name="Haldenby T S."/>
            <person name="Uol C."/>
        </authorList>
    </citation>
    <scope>NUCLEOTIDE SEQUENCE</scope>
</reference>
<dbReference type="InterPro" id="IPR017452">
    <property type="entry name" value="GPCR_Rhodpsn_7TM"/>
</dbReference>
<evidence type="ECO:0000256" key="5">
    <source>
        <dbReference type="SAM" id="Phobius"/>
    </source>
</evidence>
<organism evidence="7 8">
    <name type="scientific">Calicophoron daubneyi</name>
    <name type="common">Rumen fluke</name>
    <name type="synonym">Paramphistomum daubneyi</name>
    <dbReference type="NCBI Taxonomy" id="300641"/>
    <lineage>
        <taxon>Eukaryota</taxon>
        <taxon>Metazoa</taxon>
        <taxon>Spiralia</taxon>
        <taxon>Lophotrochozoa</taxon>
        <taxon>Platyhelminthes</taxon>
        <taxon>Trematoda</taxon>
        <taxon>Digenea</taxon>
        <taxon>Plagiorchiida</taxon>
        <taxon>Pronocephalata</taxon>
        <taxon>Paramphistomoidea</taxon>
        <taxon>Paramphistomidae</taxon>
        <taxon>Calicophoron</taxon>
    </lineage>
</organism>
<dbReference type="Gene3D" id="1.20.1070.10">
    <property type="entry name" value="Rhodopsin 7-helix transmembrane proteins"/>
    <property type="match status" value="1"/>
</dbReference>
<dbReference type="Pfam" id="PF10324">
    <property type="entry name" value="7TM_GPCR_Srw"/>
    <property type="match status" value="1"/>
</dbReference>
<evidence type="ECO:0000256" key="1">
    <source>
        <dbReference type="ARBA" id="ARBA00004370"/>
    </source>
</evidence>
<dbReference type="PROSITE" id="PS50262">
    <property type="entry name" value="G_PROTEIN_RECEP_F1_2"/>
    <property type="match status" value="1"/>
</dbReference>
<name>A0AAV2TUW6_CALDB</name>
<keyword evidence="2 5" id="KW-0812">Transmembrane</keyword>
<comment type="subcellular location">
    <subcellularLocation>
        <location evidence="1">Membrane</location>
    </subcellularLocation>
</comment>
<accession>A0AAV2TUW6</accession>
<evidence type="ECO:0000313" key="8">
    <source>
        <dbReference type="Proteomes" id="UP001497525"/>
    </source>
</evidence>
<feature type="domain" description="G-protein coupled receptors family 1 profile" evidence="6">
    <location>
        <begin position="1"/>
        <end position="194"/>
    </location>
</feature>